<dbReference type="AlphaFoldDB" id="A0A1P8MUP6"/>
<name>A0A1P8MUP6_9RHOB</name>
<reference evidence="1 2" key="1">
    <citation type="submission" date="2017-01" db="EMBL/GenBank/DDBJ databases">
        <title>Complete genome of Tateyamaria omphalii DOK1-4 isolated from seawater in Dokdo.</title>
        <authorList>
            <person name="Kim J.H."/>
            <person name="Chi W.-J."/>
        </authorList>
    </citation>
    <scope>NUCLEOTIDE SEQUENCE [LARGE SCALE GENOMIC DNA]</scope>
    <source>
        <strain evidence="1 2">DOK1-4</strain>
    </source>
</reference>
<evidence type="ECO:0000313" key="1">
    <source>
        <dbReference type="EMBL" id="APX11723.1"/>
    </source>
</evidence>
<proteinExistence type="predicted"/>
<evidence type="ECO:0008006" key="3">
    <source>
        <dbReference type="Google" id="ProtNLM"/>
    </source>
</evidence>
<protein>
    <recommendedName>
        <fullName evidence="3">Hedgehog/Intein (Hint) domain-containing protein</fullName>
    </recommendedName>
</protein>
<keyword evidence="2" id="KW-1185">Reference proteome</keyword>
<dbReference type="KEGG" id="tom:BWR18_08525"/>
<dbReference type="OrthoDB" id="7685535at2"/>
<dbReference type="RefSeq" id="WP_076627584.1">
    <property type="nucleotide sequence ID" value="NZ_CP019312.1"/>
</dbReference>
<sequence length="186" mass="19369">MFLNHDTAFADITPVATRRISAMLTAHTLLETEAGWRTVDALQAGAAVATLDGGFAEITAITKPDRAAPLVHIPGGVLSACSDISLPADAHVALHTPAGWSDAPVVSIPVKALSGWRGVRPTLFHGPDLAELHFEHEEMIYAQSGLLIHAAPNTGDSFFPRLGYGDARAMLAASAGKMGQPDSAAA</sequence>
<gene>
    <name evidence="1" type="ORF">BWR18_08525</name>
</gene>
<dbReference type="EMBL" id="CP019312">
    <property type="protein sequence ID" value="APX11723.1"/>
    <property type="molecule type" value="Genomic_DNA"/>
</dbReference>
<dbReference type="Proteomes" id="UP000186336">
    <property type="component" value="Chromosome"/>
</dbReference>
<organism evidence="1 2">
    <name type="scientific">Tateyamaria omphalii</name>
    <dbReference type="NCBI Taxonomy" id="299262"/>
    <lineage>
        <taxon>Bacteria</taxon>
        <taxon>Pseudomonadati</taxon>
        <taxon>Pseudomonadota</taxon>
        <taxon>Alphaproteobacteria</taxon>
        <taxon>Rhodobacterales</taxon>
        <taxon>Roseobacteraceae</taxon>
        <taxon>Tateyamaria</taxon>
    </lineage>
</organism>
<accession>A0A1P8MUP6</accession>
<evidence type="ECO:0000313" key="2">
    <source>
        <dbReference type="Proteomes" id="UP000186336"/>
    </source>
</evidence>
<dbReference type="STRING" id="299262.BWR18_08525"/>